<dbReference type="AlphaFoldDB" id="A0AAN2BZ74"/>
<accession>A0AAN2BZ74</accession>
<gene>
    <name evidence="1" type="ORF">MIZ01_1582</name>
</gene>
<sequence length="147" mass="16634">MNQIIRSSVIHFAQEVHKKHWRMTGDAGTGDKLAAIITADWQSAVEAAFPGRFVREHPVGQLRERIDLVDIIDGIAYELKVSPNNDHFEFYRDIFKVLVARDNGLPKLRSFCFVCPLEAAQRYKKGLRKAVLGEGERLGLDLSVESL</sequence>
<dbReference type="KEGG" id="seme:MIZ01_1582"/>
<protein>
    <submittedName>
        <fullName evidence="1">Uncharacterized protein</fullName>
    </submittedName>
</protein>
<dbReference type="RefSeq" id="WP_237246350.1">
    <property type="nucleotide sequence ID" value="NZ_AP023423.1"/>
</dbReference>
<keyword evidence="2" id="KW-1185">Reference proteome</keyword>
<evidence type="ECO:0000313" key="2">
    <source>
        <dbReference type="Proteomes" id="UP001320326"/>
    </source>
</evidence>
<proteinExistence type="predicted"/>
<name>A0AAN2BZ74_9PROT</name>
<evidence type="ECO:0000313" key="1">
    <source>
        <dbReference type="EMBL" id="BCK87786.1"/>
    </source>
</evidence>
<dbReference type="EMBL" id="AP023423">
    <property type="protein sequence ID" value="BCK87786.1"/>
    <property type="molecule type" value="Genomic_DNA"/>
</dbReference>
<organism evidence="1 2">
    <name type="scientific">Sideroxyarcus emersonii</name>
    <dbReference type="NCBI Taxonomy" id="2764705"/>
    <lineage>
        <taxon>Bacteria</taxon>
        <taxon>Pseudomonadati</taxon>
        <taxon>Pseudomonadota</taxon>
        <taxon>Betaproteobacteria</taxon>
        <taxon>Nitrosomonadales</taxon>
        <taxon>Gallionellaceae</taxon>
        <taxon>Sideroxyarcus</taxon>
    </lineage>
</organism>
<reference evidence="1 2" key="1">
    <citation type="journal article" date="2022" name="Int. J. Syst. Evol. Microbiol.">
        <title>&lt;i&gt;Sideroxyarcus emersonii&lt;/i&gt; gen. nov. sp. nov., a neutrophilic, microaerobic iron- and thiosulfate-oxidizing bacterium isolated from iron-rich wetland sediment.</title>
        <authorList>
            <person name="Kato S."/>
            <person name="Itoh T."/>
            <person name="Iino T."/>
            <person name="Ohkuma M."/>
        </authorList>
    </citation>
    <scope>NUCLEOTIDE SEQUENCE [LARGE SCALE GENOMIC DNA]</scope>
    <source>
        <strain evidence="1 2">MIZ01</strain>
    </source>
</reference>
<dbReference type="Proteomes" id="UP001320326">
    <property type="component" value="Chromosome"/>
</dbReference>